<keyword evidence="10" id="KW-0325">Glycoprotein</keyword>
<feature type="transmembrane region" description="Helical" evidence="15">
    <location>
        <begin position="165"/>
        <end position="182"/>
    </location>
</feature>
<evidence type="ECO:0000256" key="12">
    <source>
        <dbReference type="ARBA" id="ARBA00036099"/>
    </source>
</evidence>
<evidence type="ECO:0000256" key="6">
    <source>
        <dbReference type="ARBA" id="ARBA00022989"/>
    </source>
</evidence>
<name>A0A7E6EN48_9MOLL</name>
<comment type="catalytic activity">
    <reaction evidence="12">
        <text>iodide(out) + 2 Na(+)(out) = iodide(in) + 2 Na(+)(in)</text>
        <dbReference type="Rhea" id="RHEA:71207"/>
        <dbReference type="ChEBI" id="CHEBI:16382"/>
        <dbReference type="ChEBI" id="CHEBI:29101"/>
    </reaction>
</comment>
<sequence length="641" mass="70402">MGISFLDEERNTFSPADYVMFALLLVVSASIGIFYAIKDRKKTNTKDFLLAGGNMNPIPVALSLVASFMSAITLLGTPSEMYSYTTMYWYIAISYFFVCGAAAHLFTPAFYRLRVTSVYEYLELRFSKGVRTAGSITFSVQMLLYMAIVLYAPSLALNAVTGFDLWWSVVAVGLVCTFYTTLGGMKAVLWTDAFQVVMMMIGLLATLIEGSIRAGGFASAWKSAEATGRVVFNDFDPDPKVRHSFWSLTIGGFFTWVAVYGVNQAQVQRACTCKTLRGAQLAMWLNFPGLTIILMICCLIGMVLYDFYKTCDPKSLMLITQGDQLLPLFVMDILGQMQGLPGLFVSCLFSGALSTISSGLNSLSTVILQDVIKAYIMKDLPEKKATIISKILVVVLGLVCLALAYVASLLGSVLQAALSLFGIIGGPLLGIFVLGLFFPWANKWGAFSGLFTALGIMMWIGIGAQIEKYPNPTSSIDTSGCNWNLTTATPASTNITAEVKTWGPLIDLYRLSYLWFSAEAVLIAVGVGLIISFITGASKPAKIDPRLIVPIFDILFPCLPEKIRKPLRFGVNHKNKWNEDNKKHEKENEKSNAADNPAFSPDDTDVENYNVKPPHGLKKIYPMEQLDPKNLNDDGVEITHI</sequence>
<feature type="transmembrane region" description="Helical" evidence="15">
    <location>
        <begin position="413"/>
        <end position="437"/>
    </location>
</feature>
<feature type="transmembrane region" description="Helical" evidence="15">
    <location>
        <begin position="58"/>
        <end position="76"/>
    </location>
</feature>
<dbReference type="Pfam" id="PF00474">
    <property type="entry name" value="SSF"/>
    <property type="match status" value="1"/>
</dbReference>
<dbReference type="CDD" id="cd11492">
    <property type="entry name" value="SLC5sbd_NIS-SMVT"/>
    <property type="match status" value="1"/>
</dbReference>
<reference evidence="17" key="1">
    <citation type="submission" date="2025-08" db="UniProtKB">
        <authorList>
            <consortium name="RefSeq"/>
        </authorList>
    </citation>
    <scope>IDENTIFICATION</scope>
</reference>
<gene>
    <name evidence="17" type="primary">LOC115209355</name>
</gene>
<dbReference type="GO" id="GO:0098660">
    <property type="term" value="P:inorganic ion transmembrane transport"/>
    <property type="evidence" value="ECO:0007669"/>
    <property type="project" value="UniProtKB-ARBA"/>
</dbReference>
<feature type="transmembrane region" description="Helical" evidence="15">
    <location>
        <begin position="88"/>
        <end position="111"/>
    </location>
</feature>
<dbReference type="RefSeq" id="XP_036356763.1">
    <property type="nucleotide sequence ID" value="XM_036500870.1"/>
</dbReference>
<evidence type="ECO:0000256" key="4">
    <source>
        <dbReference type="ARBA" id="ARBA00022475"/>
    </source>
</evidence>
<keyword evidence="5 15" id="KW-0812">Transmembrane</keyword>
<keyword evidence="9 15" id="KW-0472">Membrane</keyword>
<organism evidence="16 17">
    <name type="scientific">Octopus sinensis</name>
    <name type="common">East Asian common octopus</name>
    <dbReference type="NCBI Taxonomy" id="2607531"/>
    <lineage>
        <taxon>Eukaryota</taxon>
        <taxon>Metazoa</taxon>
        <taxon>Spiralia</taxon>
        <taxon>Lophotrochozoa</taxon>
        <taxon>Mollusca</taxon>
        <taxon>Cephalopoda</taxon>
        <taxon>Coleoidea</taxon>
        <taxon>Octopodiformes</taxon>
        <taxon>Octopoda</taxon>
        <taxon>Incirrata</taxon>
        <taxon>Octopodidae</taxon>
        <taxon>Octopus</taxon>
    </lineage>
</organism>
<comment type="similarity">
    <text evidence="2 13">Belongs to the sodium:solute symporter (SSF) (TC 2.A.21) family.</text>
</comment>
<evidence type="ECO:0000256" key="8">
    <source>
        <dbReference type="ARBA" id="ARBA00023065"/>
    </source>
</evidence>
<evidence type="ECO:0000256" key="11">
    <source>
        <dbReference type="ARBA" id="ARBA00023201"/>
    </source>
</evidence>
<evidence type="ECO:0000256" key="5">
    <source>
        <dbReference type="ARBA" id="ARBA00022692"/>
    </source>
</evidence>
<dbReference type="GO" id="GO:0015293">
    <property type="term" value="F:symporter activity"/>
    <property type="evidence" value="ECO:0007669"/>
    <property type="project" value="TreeGrafter"/>
</dbReference>
<evidence type="ECO:0000256" key="9">
    <source>
        <dbReference type="ARBA" id="ARBA00023136"/>
    </source>
</evidence>
<keyword evidence="4" id="KW-1003">Cell membrane</keyword>
<dbReference type="InterPro" id="IPR018212">
    <property type="entry name" value="Na/solute_symporter_CS"/>
</dbReference>
<feature type="transmembrane region" description="Helical" evidence="15">
    <location>
        <begin position="444"/>
        <end position="462"/>
    </location>
</feature>
<evidence type="ECO:0000256" key="3">
    <source>
        <dbReference type="ARBA" id="ARBA00022448"/>
    </source>
</evidence>
<evidence type="ECO:0000256" key="15">
    <source>
        <dbReference type="SAM" id="Phobius"/>
    </source>
</evidence>
<dbReference type="InterPro" id="IPR038377">
    <property type="entry name" value="Na/Glc_symporter_sf"/>
</dbReference>
<feature type="transmembrane region" description="Helical" evidence="15">
    <location>
        <begin position="18"/>
        <end position="37"/>
    </location>
</feature>
<feature type="transmembrane region" description="Helical" evidence="15">
    <location>
        <begin position="513"/>
        <end position="537"/>
    </location>
</feature>
<feature type="transmembrane region" description="Helical" evidence="15">
    <location>
        <begin position="387"/>
        <end position="407"/>
    </location>
</feature>
<dbReference type="Gene3D" id="1.20.1730.10">
    <property type="entry name" value="Sodium/glucose cotransporter"/>
    <property type="match status" value="1"/>
</dbReference>
<dbReference type="InterPro" id="IPR001734">
    <property type="entry name" value="Na/solute_symporter"/>
</dbReference>
<accession>A0A7E6EN48</accession>
<keyword evidence="11" id="KW-0739">Sodium transport</keyword>
<feature type="transmembrane region" description="Helical" evidence="15">
    <location>
        <begin position="189"/>
        <end position="208"/>
    </location>
</feature>
<dbReference type="AlphaFoldDB" id="A0A7E6EN48"/>
<keyword evidence="16" id="KW-1185">Reference proteome</keyword>
<dbReference type="PANTHER" id="PTHR42985">
    <property type="entry name" value="SODIUM-COUPLED MONOCARBOXYLATE TRANSPORTER"/>
    <property type="match status" value="1"/>
</dbReference>
<feature type="transmembrane region" description="Helical" evidence="15">
    <location>
        <begin position="284"/>
        <end position="308"/>
    </location>
</feature>
<evidence type="ECO:0000256" key="13">
    <source>
        <dbReference type="RuleBase" id="RU362091"/>
    </source>
</evidence>
<feature type="transmembrane region" description="Helical" evidence="15">
    <location>
        <begin position="132"/>
        <end position="153"/>
    </location>
</feature>
<feature type="region of interest" description="Disordered" evidence="14">
    <location>
        <begin position="578"/>
        <end position="641"/>
    </location>
</feature>
<keyword evidence="7" id="KW-0915">Sodium</keyword>
<keyword evidence="3" id="KW-0813">Transport</keyword>
<keyword evidence="6 15" id="KW-1133">Transmembrane helix</keyword>
<evidence type="ECO:0000256" key="1">
    <source>
        <dbReference type="ARBA" id="ARBA00004651"/>
    </source>
</evidence>
<evidence type="ECO:0000256" key="2">
    <source>
        <dbReference type="ARBA" id="ARBA00006434"/>
    </source>
</evidence>
<dbReference type="InterPro" id="IPR051163">
    <property type="entry name" value="Sodium:Solute_Symporter_SSF"/>
</dbReference>
<dbReference type="NCBIfam" id="TIGR00813">
    <property type="entry name" value="sss"/>
    <property type="match status" value="1"/>
</dbReference>
<proteinExistence type="inferred from homology"/>
<evidence type="ECO:0000313" key="16">
    <source>
        <dbReference type="Proteomes" id="UP000515154"/>
    </source>
</evidence>
<dbReference type="PROSITE" id="PS00456">
    <property type="entry name" value="NA_SOLUT_SYMP_1"/>
    <property type="match status" value="1"/>
</dbReference>
<comment type="subcellular location">
    <subcellularLocation>
        <location evidence="1">Cell membrane</location>
        <topology evidence="1">Multi-pass membrane protein</topology>
    </subcellularLocation>
</comment>
<dbReference type="Proteomes" id="UP000515154">
    <property type="component" value="Linkage group LG3"/>
</dbReference>
<evidence type="ECO:0000256" key="10">
    <source>
        <dbReference type="ARBA" id="ARBA00023180"/>
    </source>
</evidence>
<dbReference type="GO" id="GO:0015075">
    <property type="term" value="F:monoatomic ion transmembrane transporter activity"/>
    <property type="evidence" value="ECO:0007669"/>
    <property type="project" value="UniProtKB-ARBA"/>
</dbReference>
<dbReference type="GO" id="GO:0006814">
    <property type="term" value="P:sodium ion transport"/>
    <property type="evidence" value="ECO:0007669"/>
    <property type="project" value="UniProtKB-KW"/>
</dbReference>
<evidence type="ECO:0000313" key="17">
    <source>
        <dbReference type="RefSeq" id="XP_036356763.1"/>
    </source>
</evidence>
<dbReference type="PANTHER" id="PTHR42985:SF2">
    <property type="entry name" value="SODIUM-DEPENDENT MULTIVITAMIN TRANSPORTER"/>
    <property type="match status" value="1"/>
</dbReference>
<feature type="transmembrane region" description="Helical" evidence="15">
    <location>
        <begin position="245"/>
        <end position="263"/>
    </location>
</feature>
<evidence type="ECO:0000256" key="14">
    <source>
        <dbReference type="SAM" id="MobiDB-lite"/>
    </source>
</evidence>
<keyword evidence="8" id="KW-0406">Ion transport</keyword>
<feature type="compositionally biased region" description="Basic and acidic residues" evidence="14">
    <location>
        <begin position="626"/>
        <end position="641"/>
    </location>
</feature>
<evidence type="ECO:0000256" key="7">
    <source>
        <dbReference type="ARBA" id="ARBA00023053"/>
    </source>
</evidence>
<feature type="compositionally biased region" description="Basic and acidic residues" evidence="14">
    <location>
        <begin position="578"/>
        <end position="592"/>
    </location>
</feature>
<dbReference type="PROSITE" id="PS50283">
    <property type="entry name" value="NA_SOLUT_SYMP_3"/>
    <property type="match status" value="1"/>
</dbReference>
<feature type="transmembrane region" description="Helical" evidence="15">
    <location>
        <begin position="343"/>
        <end position="367"/>
    </location>
</feature>
<dbReference type="GO" id="GO:0005886">
    <property type="term" value="C:plasma membrane"/>
    <property type="evidence" value="ECO:0007669"/>
    <property type="project" value="UniProtKB-SubCell"/>
</dbReference>
<protein>
    <submittedName>
        <fullName evidence="17">Sodium-coupled monocarboxylate transporter 1-like isoform X2</fullName>
    </submittedName>
</protein>